<dbReference type="AlphaFoldDB" id="A0A316KVS6"/>
<keyword evidence="1" id="KW-0175">Coiled coil</keyword>
<sequence length="140" mass="16723">MSNKKEVQQEKKMEELHWELQKWKSQIQFIQDEMLFIEGLLKSYVFEPRTPNLFERLEIFKQKFTESKKEKKNLKRLIAIHENNIGGILECTSAKCDLAYYKKHMNLDSMVSKHFDEYLKLKAEVYNYAGAVLKKKKPTS</sequence>
<dbReference type="Proteomes" id="UP000245762">
    <property type="component" value="Unassembled WGS sequence"/>
</dbReference>
<keyword evidence="3" id="KW-1185">Reference proteome</keyword>
<evidence type="ECO:0000256" key="1">
    <source>
        <dbReference type="SAM" id="Coils"/>
    </source>
</evidence>
<evidence type="ECO:0000313" key="2">
    <source>
        <dbReference type="EMBL" id="PWL37661.1"/>
    </source>
</evidence>
<organism evidence="2 3">
    <name type="scientific">Flagellimonas aquimarina</name>
    <dbReference type="NCBI Taxonomy" id="2201895"/>
    <lineage>
        <taxon>Bacteria</taxon>
        <taxon>Pseudomonadati</taxon>
        <taxon>Bacteroidota</taxon>
        <taxon>Flavobacteriia</taxon>
        <taxon>Flavobacteriales</taxon>
        <taxon>Flavobacteriaceae</taxon>
        <taxon>Flagellimonas</taxon>
    </lineage>
</organism>
<accession>A0A316KVS6</accession>
<gene>
    <name evidence="2" type="ORF">DKG77_15290</name>
</gene>
<dbReference type="EMBL" id="QGEG01000004">
    <property type="protein sequence ID" value="PWL37661.1"/>
    <property type="molecule type" value="Genomic_DNA"/>
</dbReference>
<comment type="caution">
    <text evidence="2">The sequence shown here is derived from an EMBL/GenBank/DDBJ whole genome shotgun (WGS) entry which is preliminary data.</text>
</comment>
<proteinExistence type="predicted"/>
<reference evidence="2 3" key="1">
    <citation type="submission" date="2018-05" db="EMBL/GenBank/DDBJ databases">
        <title>Complete genome sequence of Flagellimonas aquimarina ECD12 isolated from seaweed Ecklonia cava.</title>
        <authorList>
            <person name="Choi S."/>
            <person name="Seong C."/>
        </authorList>
    </citation>
    <scope>NUCLEOTIDE SEQUENCE [LARGE SCALE GENOMIC DNA]</scope>
    <source>
        <strain evidence="2 3">ECD12</strain>
    </source>
</reference>
<evidence type="ECO:0000313" key="3">
    <source>
        <dbReference type="Proteomes" id="UP000245762"/>
    </source>
</evidence>
<dbReference type="OrthoDB" id="1431622at2"/>
<protein>
    <submittedName>
        <fullName evidence="2">Uncharacterized protein</fullName>
    </submittedName>
</protein>
<dbReference type="RefSeq" id="WP_109664866.1">
    <property type="nucleotide sequence ID" value="NZ_QGEG01000004.1"/>
</dbReference>
<feature type="coiled-coil region" evidence="1">
    <location>
        <begin position="57"/>
        <end position="84"/>
    </location>
</feature>
<name>A0A316KVS6_9FLAO</name>